<sequence>MNFSMNETKIKKLCGITAYKKGKAYFQADKVNLHSFPKGSSVVEASVKAGDDFDILVKAAPGGKIVATCTCPQVSFVQTYCQHIAAVLFAIEEEQQVEDHLAVKMLDLFENRASTPTGKQLHFDKRQTFHVEFTCRPVYQSEGEYAFGIQLSIGPQILHPVTHIAKFLSAMESREPFEYARGLIYTPERFSFPRETDEVLQFLMKSQRVKSKAALQDGLLLISASDWEQLLPLLKKAPGVWFMQGGEIYDGIRIGEKLSLRFEFVEGNATDYQLNVKGLDRVTVFKAYGYVLTDGELYKLHEDECNQLADLKTMLDQSGKHQLVISNNQIDHFMEKVIPGLMKLGHVNIADSISKRLGETPLRIKMFLDRVKHRLLVGLEFHYGHLVINPCEETEETFSHYPGIRRQRNKELQIIHLLEENSFTQTDGGFFLYDEESEYHFLYHVLGNMEKWVQIYASTAVKMRVQRGYIGPRIRVEVKERTDWLAFKFDLKEISEKEIQRLMASIEEKRKFYRIPGGNLVSLETPEYQALANFIIDMGITADTMDDEIRVPLIKGMQMINPLDQNDLVEPGEKFAKLMKSLHDPENLALDGPIPLEEVLRDYQKVGFRWFQLLAKYKFGGILADDMGLGKTLQSIAFIESVLPDVRARNLPVLIVCPASLLYNWRNELEKFTPHIQAQVIDGNKIKRSELWKQTSHADVIITSYPALRMDTELYRNRLFHTLFVDEAQAFKNPVTKTAKAVKMIQAEHRFALTGTPIENALDELWSIFHVVFPKLLPGRRAFSELRREHIAKRVRPFILRRMKQDVLKELPNKTETMLYSELQMEQKTLYAAYLAELKQDALKHLKKGELQRNRIRILAGLTRLRQLCCHPALFVEGYKGSSAKFEQLMELLEECRITGRRVLIFSQFTQMLGIIRGQLIREGTPYFYLDGQTSSEERVELCDRFNNGEGDLFLISLKAGGTGLNLTGADTVILYDLWWNPAVEQQAADRAHRMGQENEVHVIRLIAKGTIEEKITQLQYKKKSLIDEVIHSGQDNLSTMTEEDIKEILMIE</sequence>
<dbReference type="InterPro" id="IPR007527">
    <property type="entry name" value="Znf_SWIM"/>
</dbReference>
<dbReference type="OrthoDB" id="9760715at2"/>
<keyword evidence="2" id="KW-0863">Zinc-finger</keyword>
<dbReference type="InterPro" id="IPR014001">
    <property type="entry name" value="Helicase_ATP-bd"/>
</dbReference>
<dbReference type="InterPro" id="IPR000330">
    <property type="entry name" value="SNF2_N"/>
</dbReference>
<dbReference type="PROSITE" id="PS50966">
    <property type="entry name" value="ZF_SWIM"/>
    <property type="match status" value="1"/>
</dbReference>
<dbReference type="PANTHER" id="PTHR10799">
    <property type="entry name" value="SNF2/RAD54 HELICASE FAMILY"/>
    <property type="match status" value="1"/>
</dbReference>
<keyword evidence="6" id="KW-0547">Nucleotide-binding</keyword>
<keyword evidence="1" id="KW-0378">Hydrolase</keyword>
<keyword evidence="7" id="KW-1185">Reference proteome</keyword>
<dbReference type="SMART" id="SM00487">
    <property type="entry name" value="DEXDc"/>
    <property type="match status" value="1"/>
</dbReference>
<proteinExistence type="predicted"/>
<feature type="domain" description="SWIM-type" evidence="3">
    <location>
        <begin position="53"/>
        <end position="92"/>
    </location>
</feature>
<dbReference type="InterPro" id="IPR038718">
    <property type="entry name" value="SNF2-like_sf"/>
</dbReference>
<keyword evidence="2" id="KW-0862">Zinc</keyword>
<feature type="domain" description="Helicase ATP-binding" evidence="4">
    <location>
        <begin position="612"/>
        <end position="775"/>
    </location>
</feature>
<dbReference type="RefSeq" id="WP_142608007.1">
    <property type="nucleotide sequence ID" value="NZ_VDGG01000030.1"/>
</dbReference>
<evidence type="ECO:0000313" key="6">
    <source>
        <dbReference type="EMBL" id="TQR11634.1"/>
    </source>
</evidence>
<dbReference type="Pfam" id="PF00176">
    <property type="entry name" value="SNF2-rel_dom"/>
    <property type="match status" value="1"/>
</dbReference>
<dbReference type="SUPFAM" id="SSF52540">
    <property type="entry name" value="P-loop containing nucleoside triphosphate hydrolases"/>
    <property type="match status" value="2"/>
</dbReference>
<reference evidence="6 7" key="1">
    <citation type="submission" date="2019-05" db="EMBL/GenBank/DDBJ databases">
        <title>Psychrobacillus vulpis sp. nov., a new species isolated from feces of a red fox that inhabits in The Tablas de Daimiel Natural Park, Albacete, Spain.</title>
        <authorList>
            <person name="Rodriguez M."/>
            <person name="Reina J.C."/>
            <person name="Bejar V."/>
            <person name="Llamas I."/>
        </authorList>
    </citation>
    <scope>NUCLEOTIDE SEQUENCE [LARGE SCALE GENOMIC DNA]</scope>
    <source>
        <strain evidence="6 7">NHI-2</strain>
    </source>
</reference>
<comment type="caution">
    <text evidence="6">The sequence shown here is derived from an EMBL/GenBank/DDBJ whole genome shotgun (WGS) entry which is preliminary data.</text>
</comment>
<dbReference type="Pfam" id="PF00271">
    <property type="entry name" value="Helicase_C"/>
    <property type="match status" value="1"/>
</dbReference>
<dbReference type="AlphaFoldDB" id="A0A544T2I3"/>
<dbReference type="Gene3D" id="3.40.50.300">
    <property type="entry name" value="P-loop containing nucleotide triphosphate hydrolases"/>
    <property type="match status" value="1"/>
</dbReference>
<dbReference type="Pfam" id="PF04434">
    <property type="entry name" value="SWIM"/>
    <property type="match status" value="1"/>
</dbReference>
<dbReference type="InterPro" id="IPR027417">
    <property type="entry name" value="P-loop_NTPase"/>
</dbReference>
<evidence type="ECO:0000259" key="5">
    <source>
        <dbReference type="PROSITE" id="PS51194"/>
    </source>
</evidence>
<dbReference type="EMBL" id="VDGG01000030">
    <property type="protein sequence ID" value="TQR11634.1"/>
    <property type="molecule type" value="Genomic_DNA"/>
</dbReference>
<dbReference type="CDD" id="cd18793">
    <property type="entry name" value="SF2_C_SNF"/>
    <property type="match status" value="1"/>
</dbReference>
<dbReference type="Pfam" id="PF08455">
    <property type="entry name" value="SNF2_assoc"/>
    <property type="match status" value="1"/>
</dbReference>
<protein>
    <submittedName>
        <fullName evidence="6">Helicase SNF</fullName>
    </submittedName>
</protein>
<evidence type="ECO:0000256" key="2">
    <source>
        <dbReference type="PROSITE-ProRule" id="PRU00325"/>
    </source>
</evidence>
<evidence type="ECO:0000259" key="3">
    <source>
        <dbReference type="PROSITE" id="PS50966"/>
    </source>
</evidence>
<evidence type="ECO:0000313" key="7">
    <source>
        <dbReference type="Proteomes" id="UP000318937"/>
    </source>
</evidence>
<dbReference type="PROSITE" id="PS51194">
    <property type="entry name" value="HELICASE_CTER"/>
    <property type="match status" value="1"/>
</dbReference>
<dbReference type="SMART" id="SM00490">
    <property type="entry name" value="HELICc"/>
    <property type="match status" value="1"/>
</dbReference>
<dbReference type="GO" id="GO:0016787">
    <property type="term" value="F:hydrolase activity"/>
    <property type="evidence" value="ECO:0007669"/>
    <property type="project" value="UniProtKB-KW"/>
</dbReference>
<dbReference type="Proteomes" id="UP000318937">
    <property type="component" value="Unassembled WGS sequence"/>
</dbReference>
<dbReference type="InterPro" id="IPR001650">
    <property type="entry name" value="Helicase_C-like"/>
</dbReference>
<dbReference type="GO" id="GO:0005524">
    <property type="term" value="F:ATP binding"/>
    <property type="evidence" value="ECO:0007669"/>
    <property type="project" value="InterPro"/>
</dbReference>
<gene>
    <name evidence="6" type="ORF">FG383_13960</name>
</gene>
<keyword evidence="2" id="KW-0479">Metal-binding</keyword>
<dbReference type="InterPro" id="IPR013663">
    <property type="entry name" value="Helicase_SWF/SNF/SWI_bac"/>
</dbReference>
<name>A0A544T2I3_9BACI</name>
<feature type="domain" description="Helicase C-terminal" evidence="5">
    <location>
        <begin position="885"/>
        <end position="1046"/>
    </location>
</feature>
<evidence type="ECO:0000259" key="4">
    <source>
        <dbReference type="PROSITE" id="PS51192"/>
    </source>
</evidence>
<dbReference type="GO" id="GO:0008270">
    <property type="term" value="F:zinc ion binding"/>
    <property type="evidence" value="ECO:0007669"/>
    <property type="project" value="UniProtKB-KW"/>
</dbReference>
<keyword evidence="6" id="KW-0347">Helicase</keyword>
<dbReference type="InterPro" id="IPR049730">
    <property type="entry name" value="SNF2/RAD54-like_C"/>
</dbReference>
<dbReference type="Gene3D" id="3.40.50.10810">
    <property type="entry name" value="Tandem AAA-ATPase domain"/>
    <property type="match status" value="1"/>
</dbReference>
<dbReference type="FunFam" id="3.40.50.300:FF:000533">
    <property type="entry name" value="Helicase, Snf2 family"/>
    <property type="match status" value="1"/>
</dbReference>
<organism evidence="6 7">
    <name type="scientific">Psychrobacillus soli</name>
    <dbReference type="NCBI Taxonomy" id="1543965"/>
    <lineage>
        <taxon>Bacteria</taxon>
        <taxon>Bacillati</taxon>
        <taxon>Bacillota</taxon>
        <taxon>Bacilli</taxon>
        <taxon>Bacillales</taxon>
        <taxon>Bacillaceae</taxon>
        <taxon>Psychrobacillus</taxon>
    </lineage>
</organism>
<keyword evidence="6" id="KW-0067">ATP-binding</keyword>
<evidence type="ECO:0000256" key="1">
    <source>
        <dbReference type="ARBA" id="ARBA00022801"/>
    </source>
</evidence>
<dbReference type="PROSITE" id="PS51192">
    <property type="entry name" value="HELICASE_ATP_BIND_1"/>
    <property type="match status" value="1"/>
</dbReference>
<accession>A0A544T2I3</accession>
<dbReference type="GO" id="GO:0004386">
    <property type="term" value="F:helicase activity"/>
    <property type="evidence" value="ECO:0007669"/>
    <property type="project" value="UniProtKB-KW"/>
</dbReference>